<evidence type="ECO:0000313" key="1">
    <source>
        <dbReference type="EMBL" id="CAG8641671.1"/>
    </source>
</evidence>
<organism evidence="1 2">
    <name type="scientific">Racocetra persica</name>
    <dbReference type="NCBI Taxonomy" id="160502"/>
    <lineage>
        <taxon>Eukaryota</taxon>
        <taxon>Fungi</taxon>
        <taxon>Fungi incertae sedis</taxon>
        <taxon>Mucoromycota</taxon>
        <taxon>Glomeromycotina</taxon>
        <taxon>Glomeromycetes</taxon>
        <taxon>Diversisporales</taxon>
        <taxon>Gigasporaceae</taxon>
        <taxon>Racocetra</taxon>
    </lineage>
</organism>
<keyword evidence="2" id="KW-1185">Reference proteome</keyword>
<sequence length="163" mass="18834">MGKRKTSVWKHWTILKKSITTNQNNDQDEDQTEDQVEDQTEDQVEDHSENNKPHPRVKCNYCPKIFEHGIATRMQAHLDYNCLEAPENAKSKSKNQPTTPINTSTSTSSHISKQLITIPIYNFMDHLSEEEQESLEFMLAQALFATGVPFAFLENPYVVKFFQ</sequence>
<gene>
    <name evidence="1" type="ORF">RPERSI_LOCUS7509</name>
</gene>
<dbReference type="Proteomes" id="UP000789920">
    <property type="component" value="Unassembled WGS sequence"/>
</dbReference>
<reference evidence="1" key="1">
    <citation type="submission" date="2021-06" db="EMBL/GenBank/DDBJ databases">
        <authorList>
            <person name="Kallberg Y."/>
            <person name="Tangrot J."/>
            <person name="Rosling A."/>
        </authorList>
    </citation>
    <scope>NUCLEOTIDE SEQUENCE</scope>
    <source>
        <strain evidence="1">MA461A</strain>
    </source>
</reference>
<proteinExistence type="predicted"/>
<protein>
    <submittedName>
        <fullName evidence="1">21575_t:CDS:1</fullName>
    </submittedName>
</protein>
<evidence type="ECO:0000313" key="2">
    <source>
        <dbReference type="Proteomes" id="UP000789920"/>
    </source>
</evidence>
<dbReference type="EMBL" id="CAJVQC010012762">
    <property type="protein sequence ID" value="CAG8641671.1"/>
    <property type="molecule type" value="Genomic_DNA"/>
</dbReference>
<feature type="non-terminal residue" evidence="1">
    <location>
        <position position="163"/>
    </location>
</feature>
<accession>A0ACA9NA53</accession>
<comment type="caution">
    <text evidence="1">The sequence shown here is derived from an EMBL/GenBank/DDBJ whole genome shotgun (WGS) entry which is preliminary data.</text>
</comment>
<name>A0ACA9NA53_9GLOM</name>